<proteinExistence type="predicted"/>
<evidence type="ECO:0000313" key="1">
    <source>
        <dbReference type="EMBL" id="CAJ0579714.1"/>
    </source>
</evidence>
<gene>
    <name evidence="1" type="ORF">MSPICULIGERA_LOCUS17921</name>
</gene>
<dbReference type="Proteomes" id="UP001177023">
    <property type="component" value="Unassembled WGS sequence"/>
</dbReference>
<sequence>MVQLTMRENLTQPCPGIVSALVDSRSVAVDFQFVSGDPDGDEVTVISNGESRQVRFPGCYDVKVSFAMNRPLKNPYIEAFLQLGTNLPCRTDSKSKVKGATKDICTNISKKNWCPQSRNSQLRKMLDGKSTCQFCNVCDTVKQGKDIKKFVQSSSKQTCETKQGRQTISMRMCTPSRQEMREKEGDEKMEEYWGYLKQGVMTTVIHVLDRAGPQSRKCNQMCHTQRANKLVSKTYKKTLLRSIETVCAPEDTYAACVFHTQKFDVQSDF</sequence>
<reference evidence="1" key="1">
    <citation type="submission" date="2023-06" db="EMBL/GenBank/DDBJ databases">
        <authorList>
            <person name="Delattre M."/>
        </authorList>
    </citation>
    <scope>NUCLEOTIDE SEQUENCE</scope>
    <source>
        <strain evidence="1">AF72</strain>
    </source>
</reference>
<dbReference type="EMBL" id="CATQJA010002657">
    <property type="protein sequence ID" value="CAJ0579714.1"/>
    <property type="molecule type" value="Genomic_DNA"/>
</dbReference>
<name>A0AA36D4J6_9BILA</name>
<comment type="caution">
    <text evidence="1">The sequence shown here is derived from an EMBL/GenBank/DDBJ whole genome shotgun (WGS) entry which is preliminary data.</text>
</comment>
<dbReference type="AlphaFoldDB" id="A0AA36D4J6"/>
<keyword evidence="2" id="KW-1185">Reference proteome</keyword>
<organism evidence="1 2">
    <name type="scientific">Mesorhabditis spiculigera</name>
    <dbReference type="NCBI Taxonomy" id="96644"/>
    <lineage>
        <taxon>Eukaryota</taxon>
        <taxon>Metazoa</taxon>
        <taxon>Ecdysozoa</taxon>
        <taxon>Nematoda</taxon>
        <taxon>Chromadorea</taxon>
        <taxon>Rhabditida</taxon>
        <taxon>Rhabditina</taxon>
        <taxon>Rhabditomorpha</taxon>
        <taxon>Rhabditoidea</taxon>
        <taxon>Rhabditidae</taxon>
        <taxon>Mesorhabditinae</taxon>
        <taxon>Mesorhabditis</taxon>
    </lineage>
</organism>
<accession>A0AA36D4J6</accession>
<protein>
    <submittedName>
        <fullName evidence="1">Uncharacterized protein</fullName>
    </submittedName>
</protein>
<feature type="non-terminal residue" evidence="1">
    <location>
        <position position="269"/>
    </location>
</feature>
<evidence type="ECO:0000313" key="2">
    <source>
        <dbReference type="Proteomes" id="UP001177023"/>
    </source>
</evidence>